<keyword evidence="2" id="KW-1185">Reference proteome</keyword>
<dbReference type="GeneID" id="83210926"/>
<sequence>MWAIQQATCLLVHWDFYGCSCHWVKEQRRQHPSVSACLITSFDDFHYCTTYWTFPFISICSGKATSSRQVLSRVIVVLVVDNPFTGYPATHACYRWIISATSKKQQ</sequence>
<organism evidence="1 2">
    <name type="scientific">Lichtheimia ornata</name>
    <dbReference type="NCBI Taxonomy" id="688661"/>
    <lineage>
        <taxon>Eukaryota</taxon>
        <taxon>Fungi</taxon>
        <taxon>Fungi incertae sedis</taxon>
        <taxon>Mucoromycota</taxon>
        <taxon>Mucoromycotina</taxon>
        <taxon>Mucoromycetes</taxon>
        <taxon>Mucorales</taxon>
        <taxon>Lichtheimiaceae</taxon>
        <taxon>Lichtheimia</taxon>
    </lineage>
</organism>
<comment type="caution">
    <text evidence="1">The sequence shown here is derived from an EMBL/GenBank/DDBJ whole genome shotgun (WGS) entry which is preliminary data.</text>
</comment>
<evidence type="ECO:0000313" key="2">
    <source>
        <dbReference type="Proteomes" id="UP001234581"/>
    </source>
</evidence>
<evidence type="ECO:0000313" key="1">
    <source>
        <dbReference type="EMBL" id="KAJ8660869.1"/>
    </source>
</evidence>
<name>A0AAD7V8A5_9FUNG</name>
<dbReference type="EMBL" id="JARTCD010000011">
    <property type="protein sequence ID" value="KAJ8660869.1"/>
    <property type="molecule type" value="Genomic_DNA"/>
</dbReference>
<proteinExistence type="predicted"/>
<dbReference type="Proteomes" id="UP001234581">
    <property type="component" value="Unassembled WGS sequence"/>
</dbReference>
<dbReference type="RefSeq" id="XP_058345782.1">
    <property type="nucleotide sequence ID" value="XM_058483583.1"/>
</dbReference>
<protein>
    <submittedName>
        <fullName evidence="1">Uncharacterized protein</fullName>
    </submittedName>
</protein>
<reference evidence="1 2" key="1">
    <citation type="submission" date="2023-03" db="EMBL/GenBank/DDBJ databases">
        <title>Genome sequence of Lichtheimia ornata CBS 291.66.</title>
        <authorList>
            <person name="Mohabir J.T."/>
            <person name="Shea T.P."/>
            <person name="Kurbessoian T."/>
            <person name="Berby B."/>
            <person name="Fontaine J."/>
            <person name="Livny J."/>
            <person name="Gnirke A."/>
            <person name="Stajich J.E."/>
            <person name="Cuomo C.A."/>
        </authorList>
    </citation>
    <scope>NUCLEOTIDE SEQUENCE [LARGE SCALE GENOMIC DNA]</scope>
    <source>
        <strain evidence="1">CBS 291.66</strain>
    </source>
</reference>
<dbReference type="AlphaFoldDB" id="A0AAD7V8A5"/>
<gene>
    <name evidence="1" type="ORF">O0I10_003513</name>
</gene>
<accession>A0AAD7V8A5</accession>